<sequence>MSVSGSPVLLLILWREMKRFGIVKIFVEDVACITYECGKKFIRIHVSEQTLLGSAPAFAQNYLKMPFLCYRILLEYNYFEGFTKDGVTRILEYRSRPLCN</sequence>
<evidence type="ECO:0000313" key="2">
    <source>
        <dbReference type="Proteomes" id="UP000024635"/>
    </source>
</evidence>
<dbReference type="OrthoDB" id="10519111at2759"/>
<proteinExistence type="predicted"/>
<dbReference type="AlphaFoldDB" id="A0A016TQ74"/>
<dbReference type="EMBL" id="JARK01001419">
    <property type="protein sequence ID" value="EYC05169.1"/>
    <property type="molecule type" value="Genomic_DNA"/>
</dbReference>
<reference evidence="2" key="1">
    <citation type="journal article" date="2015" name="Nat. Genet.">
        <title>The genome and transcriptome of the zoonotic hookworm Ancylostoma ceylanicum identify infection-specific gene families.</title>
        <authorList>
            <person name="Schwarz E.M."/>
            <person name="Hu Y."/>
            <person name="Antoshechkin I."/>
            <person name="Miller M.M."/>
            <person name="Sternberg P.W."/>
            <person name="Aroian R.V."/>
        </authorList>
    </citation>
    <scope>NUCLEOTIDE SEQUENCE</scope>
    <source>
        <strain evidence="2">HY135</strain>
    </source>
</reference>
<gene>
    <name evidence="1" type="primary">Acey_s0083.g1626</name>
    <name evidence="1" type="ORF">Y032_0083g1626</name>
</gene>
<name>A0A016TQ74_9BILA</name>
<protein>
    <submittedName>
        <fullName evidence="1">Uncharacterized protein</fullName>
    </submittedName>
</protein>
<comment type="caution">
    <text evidence="1">The sequence shown here is derived from an EMBL/GenBank/DDBJ whole genome shotgun (WGS) entry which is preliminary data.</text>
</comment>
<keyword evidence="2" id="KW-1185">Reference proteome</keyword>
<evidence type="ECO:0000313" key="1">
    <source>
        <dbReference type="EMBL" id="EYC05169.1"/>
    </source>
</evidence>
<organism evidence="1 2">
    <name type="scientific">Ancylostoma ceylanicum</name>
    <dbReference type="NCBI Taxonomy" id="53326"/>
    <lineage>
        <taxon>Eukaryota</taxon>
        <taxon>Metazoa</taxon>
        <taxon>Ecdysozoa</taxon>
        <taxon>Nematoda</taxon>
        <taxon>Chromadorea</taxon>
        <taxon>Rhabditida</taxon>
        <taxon>Rhabditina</taxon>
        <taxon>Rhabditomorpha</taxon>
        <taxon>Strongyloidea</taxon>
        <taxon>Ancylostomatidae</taxon>
        <taxon>Ancylostomatinae</taxon>
        <taxon>Ancylostoma</taxon>
    </lineage>
</organism>
<dbReference type="Proteomes" id="UP000024635">
    <property type="component" value="Unassembled WGS sequence"/>
</dbReference>
<accession>A0A016TQ74</accession>